<organism evidence="1 2">
    <name type="scientific">Streptomyces indicus</name>
    <dbReference type="NCBI Taxonomy" id="417292"/>
    <lineage>
        <taxon>Bacteria</taxon>
        <taxon>Bacillati</taxon>
        <taxon>Actinomycetota</taxon>
        <taxon>Actinomycetes</taxon>
        <taxon>Kitasatosporales</taxon>
        <taxon>Streptomycetaceae</taxon>
        <taxon>Streptomyces</taxon>
    </lineage>
</organism>
<dbReference type="RefSeq" id="WP_093615211.1">
    <property type="nucleotide sequence ID" value="NZ_FNFF01000014.1"/>
</dbReference>
<accession>A0A1G9G1H7</accession>
<evidence type="ECO:0000313" key="2">
    <source>
        <dbReference type="Proteomes" id="UP000199155"/>
    </source>
</evidence>
<dbReference type="STRING" id="417292.SAMN05421806_114187"/>
<name>A0A1G9G1H7_9ACTN</name>
<gene>
    <name evidence="1" type="ORF">SAMN05421806_114187</name>
</gene>
<dbReference type="OrthoDB" id="4242556at2"/>
<dbReference type="EMBL" id="FNFF01000014">
    <property type="protein sequence ID" value="SDK94465.1"/>
    <property type="molecule type" value="Genomic_DNA"/>
</dbReference>
<proteinExistence type="predicted"/>
<keyword evidence="2" id="KW-1185">Reference proteome</keyword>
<dbReference type="Proteomes" id="UP000199155">
    <property type="component" value="Unassembled WGS sequence"/>
</dbReference>
<reference evidence="1 2" key="1">
    <citation type="submission" date="2016-10" db="EMBL/GenBank/DDBJ databases">
        <authorList>
            <person name="de Groot N.N."/>
        </authorList>
    </citation>
    <scope>NUCLEOTIDE SEQUENCE [LARGE SCALE GENOMIC DNA]</scope>
    <source>
        <strain evidence="1 2">CGMCC 4.5727</strain>
    </source>
</reference>
<protein>
    <submittedName>
        <fullName evidence="1">Uncharacterized protein</fullName>
    </submittedName>
</protein>
<evidence type="ECO:0000313" key="1">
    <source>
        <dbReference type="EMBL" id="SDK94465.1"/>
    </source>
</evidence>
<sequence>MRTLKAGAGRLIERILPKAEAEAGCPPDCWTEWSTSAQRCRRCCYTARCGVSCGSWSYC</sequence>
<dbReference type="AlphaFoldDB" id="A0A1G9G1H7"/>